<evidence type="ECO:0000313" key="2">
    <source>
        <dbReference type="EMBL" id="QOW45295.1"/>
    </source>
</evidence>
<evidence type="ECO:0008006" key="4">
    <source>
        <dbReference type="Google" id="ProtNLM"/>
    </source>
</evidence>
<feature type="transmembrane region" description="Helical" evidence="1">
    <location>
        <begin position="6"/>
        <end position="22"/>
    </location>
</feature>
<dbReference type="Proteomes" id="UP000593966">
    <property type="component" value="Chromosome"/>
</dbReference>
<keyword evidence="1" id="KW-0812">Transmembrane</keyword>
<reference evidence="2 3" key="1">
    <citation type="submission" date="2020-02" db="EMBL/GenBank/DDBJ databases">
        <title>Tigecycline-resistant Acinetobacter species from pigs and migratory birds.</title>
        <authorList>
            <person name="Chen C."/>
            <person name="Sun J."/>
            <person name="Liao X.-P."/>
            <person name="Liu Y.-H."/>
        </authorList>
    </citation>
    <scope>NUCLEOTIDE SEQUENCE [LARGE SCALE GENOMIC DNA]</scope>
    <source>
        <strain evidence="2 3">YH12207_T</strain>
    </source>
</reference>
<dbReference type="AlphaFoldDB" id="A0A4Q4H1A1"/>
<keyword evidence="1" id="KW-1133">Transmembrane helix</keyword>
<evidence type="ECO:0000256" key="1">
    <source>
        <dbReference type="SAM" id="Phobius"/>
    </source>
</evidence>
<keyword evidence="3" id="KW-1185">Reference proteome</keyword>
<proteinExistence type="predicted"/>
<evidence type="ECO:0000313" key="3">
    <source>
        <dbReference type="Proteomes" id="UP000593966"/>
    </source>
</evidence>
<protein>
    <recommendedName>
        <fullName evidence="4">Amino acid transport protein</fullName>
    </recommendedName>
</protein>
<dbReference type="RefSeq" id="WP_130073012.1">
    <property type="nucleotide sequence ID" value="NZ_CP048659.1"/>
</dbReference>
<accession>A0A4Q4H1A1</accession>
<name>A0A4Q4H1A1_9GAMM</name>
<organism evidence="2 3">
    <name type="scientific">Acinetobacter piscicola</name>
    <dbReference type="NCBI Taxonomy" id="2006115"/>
    <lineage>
        <taxon>Bacteria</taxon>
        <taxon>Pseudomonadati</taxon>
        <taxon>Pseudomonadota</taxon>
        <taxon>Gammaproteobacteria</taxon>
        <taxon>Moraxellales</taxon>
        <taxon>Moraxellaceae</taxon>
        <taxon>Acinetobacter</taxon>
    </lineage>
</organism>
<dbReference type="OrthoDB" id="9804360at2"/>
<sequence>MNVSALLLGTLFGSIGLGYFIYGKKQHHTIALICGLALMIYPYFFENTTSLIVIGILLMALPKWVKI</sequence>
<gene>
    <name evidence="2" type="ORF">G0028_04960</name>
</gene>
<dbReference type="EMBL" id="CP048659">
    <property type="protein sequence ID" value="QOW45295.1"/>
    <property type="molecule type" value="Genomic_DNA"/>
</dbReference>
<feature type="transmembrane region" description="Helical" evidence="1">
    <location>
        <begin position="50"/>
        <end position="65"/>
    </location>
</feature>
<keyword evidence="1" id="KW-0472">Membrane</keyword>